<evidence type="ECO:0000256" key="4">
    <source>
        <dbReference type="SAM" id="Phobius"/>
    </source>
</evidence>
<dbReference type="PANTHER" id="PTHR15332">
    <property type="entry name" value="PROPROTEIN CONVERTASE SUBTILISIN_KEXIN TYPE 5-LIKE"/>
    <property type="match status" value="1"/>
</dbReference>
<feature type="domain" description="EGF-like" evidence="5">
    <location>
        <begin position="620"/>
        <end position="663"/>
    </location>
</feature>
<feature type="domain" description="EGF-like" evidence="5">
    <location>
        <begin position="671"/>
        <end position="710"/>
    </location>
</feature>
<sequence length="1793" mass="203887">MNIVIMLIIINQLFYSMNNRSTIFLAFLLQVYTARFDYGQTSVRNVQEIETQCQLNQFLLGNICFGNYENNSDCHYSCQQCNGNQADSCTSCDTLTERILNDSKCSCLESYYALESQATCRKCNISCLTCKGGSESDCLSCDNKSTLVDNRCVCKAGYLVDRNMECSQCDFTCEQCFNSLFNGCIKCNPSSLRQLDNNECKCPTGYYSQTGMQLCQKCNDSCNTCDSQNSCLSCTEDKILQINTCVCQTGQVLIRVGNWNLCQNCHNQCETCFGIYSYECSTCKLNRTLQSDNTCYCDDGYYLSYNDCLICDSNCLTCVFTSTFCLSCQFGYSIANNDKCCHGSNIFKDNECQCSNQYYLDSSGISCPYNCLKCDENLVCSECLDKQFIGTSCDENCLRVNCLECDLDGICTKCLQNYQKNLIGDCVCVAGEYYFDGLDFQCKKCSQQFYKCKECDATGCVLCDEDYFLDSGSCVSCLPNCKSCTSLSICDACYDGYFDIICDQCHASCKNCIGSQKNECLECSDDRIPTVVNILGDGRNQVVCSCDSLQRYYDANFNCQNCHTTCNTCDGGSNNDCLDCFASQNRVLVSRKCVCNALNNYGDLGDDSCYIMNCGYGCADCHYDLLTFICQTCHTGQTNRLNDPVANCPCQDGYYEVSQKTCKQCPKKCGTCDLNSSNQPYCTTCSANRNANDNCNCLIGYYQNLDVICNKCPDTCVYCLAADKCVQCEPNFFLKDGMCVCPLRNFYYRSTCSCLQGYYMHLENQKCLPCHPKCEQCEFTSTNCTKCSENYYNPPDCTCASGLYELDSKCVPCINNCHLCKSDSECLDCPNQLTLIQNQCICQSGYFNNPGSQDCNQCSLQCVECNYHQDNCLKCKFNRVSPQLCVCPIGTYEVDLVSPCLNCNSVCSTCELNANNCLKCSLNRADPPLCKCKMDYFEDKDQICQQCNSRCKVCETSPENCITCKIDFSLPPNCDCLDGYFYDISNGCVKCHKTCQTCNGSQDYHCLTCDTARLMQLQNTKCECQKNYYYQDDNCYLCSIEIDVCQPKICGDGIKSRQEDCDDGNKNNRDGCSRDCKLEAEYYCELMPNLQIHSSVFMSTCTKCSQNCKVCNSSRCLQCNSGYFLTKSFECSKCDKHCKECAGPFQKDCLSCIKGIDYGFTQKCAFCEETLGLYTKGLQCASLCGDGIRKSDEKCDDGNTINQDGCSSTCQIEQDWGCNQQINTLSVCYQLNLSIASLEFERVKDFYQSSRFGLIQFSKPMMLINQSIIESWKQEIVNQIDNVDYNINSTTNYNQDGHLESISIELLLHKSIDFVQYQINFTNYIIYDAIDQYPLKSSFLEKELLKYKQLSSQTLSTTKASRQFGSTVLFILGGIALIGLLMGSLDFYWNVLDNLQILSYITYINVNFPYMHNQFLDIFQFARFEFTNDFFKFDIINGLDYHQNKDYPLIVERNVEYNLVINLSSIIVLWVTPLILLFISKFNLFIIQKLLINKFQNVRLTQKVSSLKFLGYKVVSFIHFISLKYCANFYYNIILRVYLSSLYDLNFSIFTSAYCWLWNQSPNFVDQVSFLGAMSLLLFQLVVLFMLSTSLKASSYQITSKHYEQYFGSLYEGIKSVKQINRQIQFLQPLRKIMFMGALILFFDTAIYQISLLISIQILSSIVLITLNPYMNFLETIKGITQDVGLSLSLSLILFYYAQDQFQLTDQDTIEKLSYIHVGIYTIMLSTTLIIDLYQQFKIISNKYKYLQRLTQVCQKRKPDNQQSNRDMFIDLSQENGIKLQTNQFCFTNLRIQ</sequence>
<keyword evidence="2" id="KW-0677">Repeat</keyword>
<dbReference type="EMBL" id="CT868207">
    <property type="protein sequence ID" value="CAK75065.1"/>
    <property type="molecule type" value="Genomic_DNA"/>
</dbReference>
<name>A0CW98_PARTE</name>
<feature type="transmembrane region" description="Helical" evidence="4">
    <location>
        <begin position="1509"/>
        <end position="1531"/>
    </location>
</feature>
<feature type="transmembrane region" description="Helical" evidence="4">
    <location>
        <begin position="1679"/>
        <end position="1698"/>
    </location>
</feature>
<dbReference type="HOGENOM" id="CLU_251031_0_0_1"/>
<feature type="domain" description="EGF-like" evidence="5">
    <location>
        <begin position="1103"/>
        <end position="1132"/>
    </location>
</feature>
<dbReference type="InterPro" id="IPR009030">
    <property type="entry name" value="Growth_fac_rcpt_cys_sf"/>
</dbReference>
<feature type="domain" description="EGF-like" evidence="5">
    <location>
        <begin position="310"/>
        <end position="353"/>
    </location>
</feature>
<feature type="domain" description="EGF-like" evidence="5">
    <location>
        <begin position="711"/>
        <end position="740"/>
    </location>
</feature>
<dbReference type="Proteomes" id="UP000000600">
    <property type="component" value="Unassembled WGS sequence"/>
</dbReference>
<feature type="domain" description="EGF-like" evidence="5">
    <location>
        <begin position="264"/>
        <end position="296"/>
    </location>
</feature>
<dbReference type="GeneID" id="5028247"/>
<organism evidence="6 7">
    <name type="scientific">Paramecium tetraurelia</name>
    <dbReference type="NCBI Taxonomy" id="5888"/>
    <lineage>
        <taxon>Eukaryota</taxon>
        <taxon>Sar</taxon>
        <taxon>Alveolata</taxon>
        <taxon>Ciliophora</taxon>
        <taxon>Intramacronucleata</taxon>
        <taxon>Oligohymenophorea</taxon>
        <taxon>Peniculida</taxon>
        <taxon>Parameciidae</taxon>
        <taxon>Paramecium</taxon>
    </lineage>
</organism>
<feature type="domain" description="EGF-like" evidence="5">
    <location>
        <begin position="568"/>
        <end position="610"/>
    </location>
</feature>
<feature type="domain" description="EGF-like" evidence="5">
    <location>
        <begin position="769"/>
        <end position="798"/>
    </location>
</feature>
<dbReference type="eggNOG" id="KOG3525">
    <property type="taxonomic scope" value="Eukaryota"/>
</dbReference>
<feature type="domain" description="EGF-like" evidence="5">
    <location>
        <begin position="224"/>
        <end position="263"/>
    </location>
</feature>
<feature type="domain" description="EGF-like" evidence="5">
    <location>
        <begin position="476"/>
        <end position="503"/>
    </location>
</feature>
<dbReference type="InParanoid" id="A0CW98"/>
<gene>
    <name evidence="6" type="ORF">GSPATT00001267001</name>
</gene>
<feature type="transmembrane region" description="Helical" evidence="4">
    <location>
        <begin position="1646"/>
        <end position="1667"/>
    </location>
</feature>
<dbReference type="SMART" id="SM00261">
    <property type="entry name" value="FU"/>
    <property type="match status" value="17"/>
</dbReference>
<dbReference type="RefSeq" id="XP_001442462.1">
    <property type="nucleotide sequence ID" value="XM_001442425.1"/>
</dbReference>
<evidence type="ECO:0000256" key="2">
    <source>
        <dbReference type="ARBA" id="ARBA00022737"/>
    </source>
</evidence>
<feature type="domain" description="EGF-like" evidence="5">
    <location>
        <begin position="899"/>
        <end position="945"/>
    </location>
</feature>
<dbReference type="SMART" id="SM00181">
    <property type="entry name" value="EGF"/>
    <property type="match status" value="14"/>
</dbReference>
<dbReference type="Gene3D" id="2.10.220.10">
    <property type="entry name" value="Hormone Receptor, Insulin-like Growth Factor Receptor 1, Chain A, domain 2"/>
    <property type="match status" value="6"/>
</dbReference>
<dbReference type="InterPro" id="IPR011936">
    <property type="entry name" value="Myxo_disulph_rpt"/>
</dbReference>
<protein>
    <recommendedName>
        <fullName evidence="5">EGF-like domain-containing protein</fullName>
    </recommendedName>
</protein>
<feature type="transmembrane region" description="Helical" evidence="4">
    <location>
        <begin position="1364"/>
        <end position="1382"/>
    </location>
</feature>
<reference evidence="6 7" key="1">
    <citation type="journal article" date="2006" name="Nature">
        <title>Global trends of whole-genome duplications revealed by the ciliate Paramecium tetraurelia.</title>
        <authorList>
            <consortium name="Genoscope"/>
            <person name="Aury J.-M."/>
            <person name="Jaillon O."/>
            <person name="Duret L."/>
            <person name="Noel B."/>
            <person name="Jubin C."/>
            <person name="Porcel B.M."/>
            <person name="Segurens B."/>
            <person name="Daubin V."/>
            <person name="Anthouard V."/>
            <person name="Aiach N."/>
            <person name="Arnaiz O."/>
            <person name="Billaut A."/>
            <person name="Beisson J."/>
            <person name="Blanc I."/>
            <person name="Bouhouche K."/>
            <person name="Camara F."/>
            <person name="Duharcourt S."/>
            <person name="Guigo R."/>
            <person name="Gogendeau D."/>
            <person name="Katinka M."/>
            <person name="Keller A.-M."/>
            <person name="Kissmehl R."/>
            <person name="Klotz C."/>
            <person name="Koll F."/>
            <person name="Le Moue A."/>
            <person name="Lepere C."/>
            <person name="Malinsky S."/>
            <person name="Nowacki M."/>
            <person name="Nowak J.K."/>
            <person name="Plattner H."/>
            <person name="Poulain J."/>
            <person name="Ruiz F."/>
            <person name="Serrano V."/>
            <person name="Zagulski M."/>
            <person name="Dessen P."/>
            <person name="Betermier M."/>
            <person name="Weissenbach J."/>
            <person name="Scarpelli C."/>
            <person name="Schachter V."/>
            <person name="Sperling L."/>
            <person name="Meyer E."/>
            <person name="Cohen J."/>
            <person name="Wincker P."/>
        </authorList>
    </citation>
    <scope>NUCLEOTIDE SEQUENCE [LARGE SCALE GENOMIC DNA]</scope>
    <source>
        <strain evidence="6 7">Stock d4-2</strain>
    </source>
</reference>
<evidence type="ECO:0000259" key="5">
    <source>
        <dbReference type="SMART" id="SM00181"/>
    </source>
</evidence>
<dbReference type="InterPro" id="IPR000742">
    <property type="entry name" value="EGF"/>
</dbReference>
<dbReference type="Pfam" id="PF13948">
    <property type="entry name" value="DUF4215"/>
    <property type="match status" value="2"/>
</dbReference>
<feature type="transmembrane region" description="Helical" evidence="4">
    <location>
        <begin position="1459"/>
        <end position="1479"/>
    </location>
</feature>
<keyword evidence="7" id="KW-1185">Reference proteome</keyword>
<feature type="transmembrane region" description="Helical" evidence="4">
    <location>
        <begin position="1713"/>
        <end position="1734"/>
    </location>
</feature>
<dbReference type="PANTHER" id="PTHR15332:SF175">
    <property type="entry name" value="PROPROTEIN CONVERTASE SUBTILISIN_KEXIN TYPE 5-LIKE"/>
    <property type="match status" value="1"/>
</dbReference>
<keyword evidence="1" id="KW-0732">Signal</keyword>
<evidence type="ECO:0000256" key="3">
    <source>
        <dbReference type="ARBA" id="ARBA00023157"/>
    </source>
</evidence>
<feature type="domain" description="EGF-like" evidence="5">
    <location>
        <begin position="990"/>
        <end position="1023"/>
    </location>
</feature>
<keyword evidence="4" id="KW-1133">Transmembrane helix</keyword>
<dbReference type="OMA" id="QCEFTST"/>
<evidence type="ECO:0000256" key="1">
    <source>
        <dbReference type="ARBA" id="ARBA00022729"/>
    </source>
</evidence>
<evidence type="ECO:0000313" key="6">
    <source>
        <dbReference type="EMBL" id="CAK75065.1"/>
    </source>
</evidence>
<dbReference type="OrthoDB" id="302455at2759"/>
<proteinExistence type="predicted"/>
<evidence type="ECO:0000313" key="7">
    <source>
        <dbReference type="Proteomes" id="UP000000600"/>
    </source>
</evidence>
<dbReference type="NCBIfam" id="TIGR02232">
    <property type="entry name" value="myxo_disulf_rpt"/>
    <property type="match status" value="2"/>
</dbReference>
<feature type="transmembrane region" description="Helical" evidence="4">
    <location>
        <begin position="1568"/>
        <end position="1587"/>
    </location>
</feature>
<dbReference type="KEGG" id="ptm:GSPATT00001267001"/>
<keyword evidence="4" id="KW-0812">Transmembrane</keyword>
<dbReference type="InterPro" id="IPR006212">
    <property type="entry name" value="Furin_repeat"/>
</dbReference>
<keyword evidence="4" id="KW-0472">Membrane</keyword>
<accession>A0CW98</accession>
<feature type="domain" description="EGF-like" evidence="5">
    <location>
        <begin position="129"/>
        <end position="167"/>
    </location>
</feature>
<dbReference type="SUPFAM" id="SSF57184">
    <property type="entry name" value="Growth factor receptor domain"/>
    <property type="match status" value="8"/>
</dbReference>
<keyword evidence="3" id="KW-1015">Disulfide bond</keyword>
<feature type="domain" description="EGF-like" evidence="5">
    <location>
        <begin position="953"/>
        <end position="989"/>
    </location>
</feature>